<keyword evidence="4" id="KW-1185">Reference proteome</keyword>
<dbReference type="InterPro" id="IPR051681">
    <property type="entry name" value="Ser/Thr_Kinases-Pseudokinases"/>
</dbReference>
<dbReference type="PROSITE" id="PS50011">
    <property type="entry name" value="PROTEIN_KINASE_DOM"/>
    <property type="match status" value="1"/>
</dbReference>
<dbReference type="Gene3D" id="1.10.510.10">
    <property type="entry name" value="Transferase(Phosphotransferase) domain 1"/>
    <property type="match status" value="1"/>
</dbReference>
<evidence type="ECO:0000256" key="1">
    <source>
        <dbReference type="PROSITE-ProRule" id="PRU10141"/>
    </source>
</evidence>
<dbReference type="STRING" id="47428.A0A284RCS1"/>
<gene>
    <name evidence="3" type="ORF">ARMOST_09902</name>
</gene>
<dbReference type="InterPro" id="IPR017441">
    <property type="entry name" value="Protein_kinase_ATP_BS"/>
</dbReference>
<dbReference type="InterPro" id="IPR011009">
    <property type="entry name" value="Kinase-like_dom_sf"/>
</dbReference>
<dbReference type="GO" id="GO:0004674">
    <property type="term" value="F:protein serine/threonine kinase activity"/>
    <property type="evidence" value="ECO:0007669"/>
    <property type="project" value="TreeGrafter"/>
</dbReference>
<dbReference type="PROSITE" id="PS00107">
    <property type="entry name" value="PROTEIN_KINASE_ATP"/>
    <property type="match status" value="1"/>
</dbReference>
<evidence type="ECO:0000313" key="4">
    <source>
        <dbReference type="Proteomes" id="UP000219338"/>
    </source>
</evidence>
<dbReference type="InterPro" id="IPR001245">
    <property type="entry name" value="Ser-Thr/Tyr_kinase_cat_dom"/>
</dbReference>
<name>A0A284RCS1_ARMOS</name>
<dbReference type="AlphaFoldDB" id="A0A284RCS1"/>
<evidence type="ECO:0000259" key="2">
    <source>
        <dbReference type="PROSITE" id="PS50011"/>
    </source>
</evidence>
<dbReference type="SUPFAM" id="SSF56112">
    <property type="entry name" value="Protein kinase-like (PK-like)"/>
    <property type="match status" value="1"/>
</dbReference>
<dbReference type="InterPro" id="IPR000719">
    <property type="entry name" value="Prot_kinase_dom"/>
</dbReference>
<keyword evidence="1" id="KW-0547">Nucleotide-binding</keyword>
<evidence type="ECO:0000313" key="3">
    <source>
        <dbReference type="EMBL" id="SJL06561.1"/>
    </source>
</evidence>
<accession>A0A284RCS1</accession>
<sequence length="710" mass="80064">MPFQVRGLWLEYTCLSITPPLRLVIVTVQRVFSGDEYLYTFLLIISELPRMSVTVPHYYPNFLQQFWLNNALGPRRVHEYDVYANKLSEVCPDVVNPDISVFQDLIRGQLWPGTQRALSEAEISFLKLQHQAEEILSGIMDAVNLPKFQRDGCKSIPIESSSIILLIKYLVFLRFRNSPKYSEIVHRLFYDSDTKGKLDLTLFGHLFSQIRCIVFLKAIAKFLGSNSNKRPTTWDIEDPVKQGRSQVPNVRADVIEEAIDVYCWNVADGSDIVIGVTSDEKVEFLLPDGCYGTLDESFGLKIGDEDVDERDFFFPILPTVAVYILGTITKSSHSRRPAAIPLDHESEIDVHLRNAMILSAVPRMNQSSSSPKFYFSSLSSIVRSISSYDEFRCRWIPELFADYSRLKQRCRQMFLQETVTKTLVVKGDIAVTDLTDDIALIGKHAVGGGAFSDVWKGKWCDQVEGKECAVAVKFLRSVMAQNKEKLLKRLQAEVSTWHYLCHRNVAQLHGIVQSENMVGMVSAWCEHGTIRHYLKNVNPDADRMKLIHQIASGVAYLHDFKPVIIHGDLKGASYAIISDFGLSKVKSDFSASSSFAGSTRWMAPEIVRALFEGRSEANMPQVTTASDVYAFGSVCLEVMTDALPYTCTKNDLGVMFDIMRGIKPSMGAPMPHCKALEVLLNRCWNEAPTLRPKMEDVLEYLTILNAEAGL</sequence>
<dbReference type="EMBL" id="FUEG01000007">
    <property type="protein sequence ID" value="SJL06561.1"/>
    <property type="molecule type" value="Genomic_DNA"/>
</dbReference>
<protein>
    <recommendedName>
        <fullName evidence="2">Protein kinase domain-containing protein</fullName>
    </recommendedName>
</protein>
<organism evidence="3 4">
    <name type="scientific">Armillaria ostoyae</name>
    <name type="common">Armillaria root rot fungus</name>
    <dbReference type="NCBI Taxonomy" id="47428"/>
    <lineage>
        <taxon>Eukaryota</taxon>
        <taxon>Fungi</taxon>
        <taxon>Dikarya</taxon>
        <taxon>Basidiomycota</taxon>
        <taxon>Agaricomycotina</taxon>
        <taxon>Agaricomycetes</taxon>
        <taxon>Agaricomycetidae</taxon>
        <taxon>Agaricales</taxon>
        <taxon>Marasmiineae</taxon>
        <taxon>Physalacriaceae</taxon>
        <taxon>Armillaria</taxon>
    </lineage>
</organism>
<proteinExistence type="predicted"/>
<dbReference type="OMA" id="TWHYLCH"/>
<keyword evidence="1" id="KW-0067">ATP-binding</keyword>
<dbReference type="OrthoDB" id="6718656at2759"/>
<feature type="domain" description="Protein kinase" evidence="2">
    <location>
        <begin position="440"/>
        <end position="703"/>
    </location>
</feature>
<dbReference type="PANTHER" id="PTHR44329">
    <property type="entry name" value="SERINE/THREONINE-PROTEIN KINASE TNNI3K-RELATED"/>
    <property type="match status" value="1"/>
</dbReference>
<dbReference type="Proteomes" id="UP000219338">
    <property type="component" value="Unassembled WGS sequence"/>
</dbReference>
<reference evidence="4" key="1">
    <citation type="journal article" date="2017" name="Nat. Ecol. Evol.">
        <title>Genome expansion and lineage-specific genetic innovations in the forest pathogenic fungi Armillaria.</title>
        <authorList>
            <person name="Sipos G."/>
            <person name="Prasanna A.N."/>
            <person name="Walter M.C."/>
            <person name="O'Connor E."/>
            <person name="Balint B."/>
            <person name="Krizsan K."/>
            <person name="Kiss B."/>
            <person name="Hess J."/>
            <person name="Varga T."/>
            <person name="Slot J."/>
            <person name="Riley R."/>
            <person name="Boka B."/>
            <person name="Rigling D."/>
            <person name="Barry K."/>
            <person name="Lee J."/>
            <person name="Mihaltcheva S."/>
            <person name="LaButti K."/>
            <person name="Lipzen A."/>
            <person name="Waldron R."/>
            <person name="Moloney N.M."/>
            <person name="Sperisen C."/>
            <person name="Kredics L."/>
            <person name="Vagvoelgyi C."/>
            <person name="Patrignani A."/>
            <person name="Fitzpatrick D."/>
            <person name="Nagy I."/>
            <person name="Doyle S."/>
            <person name="Anderson J.B."/>
            <person name="Grigoriev I.V."/>
            <person name="Gueldener U."/>
            <person name="Muensterkoetter M."/>
            <person name="Nagy L.G."/>
        </authorList>
    </citation>
    <scope>NUCLEOTIDE SEQUENCE [LARGE SCALE GENOMIC DNA]</scope>
    <source>
        <strain evidence="4">C18/9</strain>
    </source>
</reference>
<dbReference type="Pfam" id="PF07714">
    <property type="entry name" value="PK_Tyr_Ser-Thr"/>
    <property type="match status" value="1"/>
</dbReference>
<feature type="binding site" evidence="1">
    <location>
        <position position="473"/>
    </location>
    <ligand>
        <name>ATP</name>
        <dbReference type="ChEBI" id="CHEBI:30616"/>
    </ligand>
</feature>
<dbReference type="GO" id="GO:0005524">
    <property type="term" value="F:ATP binding"/>
    <property type="evidence" value="ECO:0007669"/>
    <property type="project" value="UniProtKB-UniRule"/>
</dbReference>